<dbReference type="SUPFAM" id="SSF56672">
    <property type="entry name" value="DNA/RNA polymerases"/>
    <property type="match status" value="1"/>
</dbReference>
<dbReference type="AlphaFoldDB" id="A0AAV3PPS6"/>
<reference evidence="8 9" key="1">
    <citation type="submission" date="2024-01" db="EMBL/GenBank/DDBJ databases">
        <title>The complete chloroplast genome sequence of Lithospermum erythrorhizon: insights into the phylogenetic relationship among Boraginaceae species and the maternal lineages of purple gromwells.</title>
        <authorList>
            <person name="Okada T."/>
            <person name="Watanabe K."/>
        </authorList>
    </citation>
    <scope>NUCLEOTIDE SEQUENCE [LARGE SCALE GENOMIC DNA]</scope>
</reference>
<dbReference type="GO" id="GO:0003964">
    <property type="term" value="F:RNA-directed DNA polymerase activity"/>
    <property type="evidence" value="ECO:0007669"/>
    <property type="project" value="UniProtKB-KW"/>
</dbReference>
<gene>
    <name evidence="8" type="ORF">LIER_37445</name>
</gene>
<dbReference type="InterPro" id="IPR043502">
    <property type="entry name" value="DNA/RNA_pol_sf"/>
</dbReference>
<keyword evidence="4" id="KW-0255">Endonuclease</keyword>
<evidence type="ECO:0000256" key="1">
    <source>
        <dbReference type="ARBA" id="ARBA00022679"/>
    </source>
</evidence>
<feature type="domain" description="Reverse transcriptase RNase H-like" evidence="7">
    <location>
        <begin position="19"/>
        <end position="88"/>
    </location>
</feature>
<evidence type="ECO:0000259" key="7">
    <source>
        <dbReference type="Pfam" id="PF17917"/>
    </source>
</evidence>
<evidence type="ECO:0000256" key="3">
    <source>
        <dbReference type="ARBA" id="ARBA00022722"/>
    </source>
</evidence>
<keyword evidence="3" id="KW-0540">Nuclease</keyword>
<evidence type="ECO:0000256" key="6">
    <source>
        <dbReference type="ARBA" id="ARBA00022918"/>
    </source>
</evidence>
<keyword evidence="2" id="KW-0548">Nucleotidyltransferase</keyword>
<evidence type="ECO:0000313" key="9">
    <source>
        <dbReference type="Proteomes" id="UP001454036"/>
    </source>
</evidence>
<protein>
    <recommendedName>
        <fullName evidence="7">Reverse transcriptase RNase H-like domain-containing protein</fullName>
    </recommendedName>
</protein>
<dbReference type="Pfam" id="PF17917">
    <property type="entry name" value="RT_RNaseH"/>
    <property type="match status" value="1"/>
</dbReference>
<dbReference type="GO" id="GO:0004519">
    <property type="term" value="F:endonuclease activity"/>
    <property type="evidence" value="ECO:0007669"/>
    <property type="project" value="UniProtKB-KW"/>
</dbReference>
<dbReference type="Proteomes" id="UP001454036">
    <property type="component" value="Unassembled WGS sequence"/>
</dbReference>
<dbReference type="PANTHER" id="PTHR48475">
    <property type="entry name" value="RIBONUCLEASE H"/>
    <property type="match status" value="1"/>
</dbReference>
<dbReference type="PANTHER" id="PTHR48475:SF2">
    <property type="entry name" value="RIBONUCLEASE H"/>
    <property type="match status" value="1"/>
</dbReference>
<keyword evidence="9" id="KW-1185">Reference proteome</keyword>
<evidence type="ECO:0000256" key="4">
    <source>
        <dbReference type="ARBA" id="ARBA00022759"/>
    </source>
</evidence>
<evidence type="ECO:0000256" key="2">
    <source>
        <dbReference type="ARBA" id="ARBA00022695"/>
    </source>
</evidence>
<sequence>MMLGVDYVVVHPWSSLTLGDTLTLVREEEKVQRPVYYISWVMGGAKIRYPLVEKLVFPWSGAARKIKPYFEAHPLKVITDQPLRQILENPIQFGQLVKGAIQLCEVGLRSNPMKSIKARALANLMGECTHTPVGKLGFEALANGLSLRKCFGGRTCRHQGPRKTKFLLLVGYVKSNFGDVCRCRGARVT</sequence>
<keyword evidence="6" id="KW-0695">RNA-directed DNA polymerase</keyword>
<dbReference type="InterPro" id="IPR041373">
    <property type="entry name" value="RT_RNaseH"/>
</dbReference>
<evidence type="ECO:0000256" key="5">
    <source>
        <dbReference type="ARBA" id="ARBA00022801"/>
    </source>
</evidence>
<evidence type="ECO:0000313" key="8">
    <source>
        <dbReference type="EMBL" id="GAA0152208.1"/>
    </source>
</evidence>
<organism evidence="8 9">
    <name type="scientific">Lithospermum erythrorhizon</name>
    <name type="common">Purple gromwell</name>
    <name type="synonym">Lithospermum officinale var. erythrorhizon</name>
    <dbReference type="NCBI Taxonomy" id="34254"/>
    <lineage>
        <taxon>Eukaryota</taxon>
        <taxon>Viridiplantae</taxon>
        <taxon>Streptophyta</taxon>
        <taxon>Embryophyta</taxon>
        <taxon>Tracheophyta</taxon>
        <taxon>Spermatophyta</taxon>
        <taxon>Magnoliopsida</taxon>
        <taxon>eudicotyledons</taxon>
        <taxon>Gunneridae</taxon>
        <taxon>Pentapetalae</taxon>
        <taxon>asterids</taxon>
        <taxon>lamiids</taxon>
        <taxon>Boraginales</taxon>
        <taxon>Boraginaceae</taxon>
        <taxon>Boraginoideae</taxon>
        <taxon>Lithospermeae</taxon>
        <taxon>Lithospermum</taxon>
    </lineage>
</organism>
<name>A0AAV3PPS6_LITER</name>
<proteinExistence type="predicted"/>
<dbReference type="GO" id="GO:0016787">
    <property type="term" value="F:hydrolase activity"/>
    <property type="evidence" value="ECO:0007669"/>
    <property type="project" value="UniProtKB-KW"/>
</dbReference>
<keyword evidence="5" id="KW-0378">Hydrolase</keyword>
<keyword evidence="1" id="KW-0808">Transferase</keyword>
<accession>A0AAV3PPS6</accession>
<dbReference type="EMBL" id="BAABME010018005">
    <property type="protein sequence ID" value="GAA0152208.1"/>
    <property type="molecule type" value="Genomic_DNA"/>
</dbReference>
<comment type="caution">
    <text evidence="8">The sequence shown here is derived from an EMBL/GenBank/DDBJ whole genome shotgun (WGS) entry which is preliminary data.</text>
</comment>